<gene>
    <name evidence="1" type="ORF">L6164_018906</name>
</gene>
<accession>A0ACB9NE38</accession>
<name>A0ACB9NE38_BAUVA</name>
<evidence type="ECO:0000313" key="1">
    <source>
        <dbReference type="EMBL" id="KAI4334187.1"/>
    </source>
</evidence>
<dbReference type="EMBL" id="CM039432">
    <property type="protein sequence ID" value="KAI4334187.1"/>
    <property type="molecule type" value="Genomic_DNA"/>
</dbReference>
<protein>
    <submittedName>
        <fullName evidence="1">Uncharacterized protein</fullName>
    </submittedName>
</protein>
<reference evidence="1 2" key="1">
    <citation type="journal article" date="2022" name="DNA Res.">
        <title>Chromosomal-level genome assembly of the orchid tree Bauhinia variegata (Leguminosae; Cercidoideae) supports the allotetraploid origin hypothesis of Bauhinia.</title>
        <authorList>
            <person name="Zhong Y."/>
            <person name="Chen Y."/>
            <person name="Zheng D."/>
            <person name="Pang J."/>
            <person name="Liu Y."/>
            <person name="Luo S."/>
            <person name="Meng S."/>
            <person name="Qian L."/>
            <person name="Wei D."/>
            <person name="Dai S."/>
            <person name="Zhou R."/>
        </authorList>
    </citation>
    <scope>NUCLEOTIDE SEQUENCE [LARGE SCALE GENOMIC DNA]</scope>
    <source>
        <strain evidence="1">BV-YZ2020</strain>
    </source>
</reference>
<dbReference type="Proteomes" id="UP000828941">
    <property type="component" value="Chromosome 7"/>
</dbReference>
<organism evidence="1 2">
    <name type="scientific">Bauhinia variegata</name>
    <name type="common">Purple orchid tree</name>
    <name type="synonym">Phanera variegata</name>
    <dbReference type="NCBI Taxonomy" id="167791"/>
    <lineage>
        <taxon>Eukaryota</taxon>
        <taxon>Viridiplantae</taxon>
        <taxon>Streptophyta</taxon>
        <taxon>Embryophyta</taxon>
        <taxon>Tracheophyta</taxon>
        <taxon>Spermatophyta</taxon>
        <taxon>Magnoliopsida</taxon>
        <taxon>eudicotyledons</taxon>
        <taxon>Gunneridae</taxon>
        <taxon>Pentapetalae</taxon>
        <taxon>rosids</taxon>
        <taxon>fabids</taxon>
        <taxon>Fabales</taxon>
        <taxon>Fabaceae</taxon>
        <taxon>Cercidoideae</taxon>
        <taxon>Cercideae</taxon>
        <taxon>Bauhiniinae</taxon>
        <taxon>Bauhinia</taxon>
    </lineage>
</organism>
<proteinExistence type="predicted"/>
<comment type="caution">
    <text evidence="1">The sequence shown here is derived from an EMBL/GenBank/DDBJ whole genome shotgun (WGS) entry which is preliminary data.</text>
</comment>
<keyword evidence="2" id="KW-1185">Reference proteome</keyword>
<sequence length="108" mass="11914">MHTKMLSIFDVHVPGDIQVARQPHKTALSQNEQYCCSTSANTAGLKEIENRKLLSSLKDKKTNFKSILHGSSSSQNGEKSLSWELRKVPSGPDPLHHNGGNPIKPRTP</sequence>
<evidence type="ECO:0000313" key="2">
    <source>
        <dbReference type="Proteomes" id="UP000828941"/>
    </source>
</evidence>